<reference evidence="1" key="2">
    <citation type="submission" date="2021-10" db="EMBL/GenBank/DDBJ databases">
        <title>Genome of Winogradskyella sp. E313.</title>
        <authorList>
            <person name="Zhou Y."/>
        </authorList>
    </citation>
    <scope>NUCLEOTIDE SEQUENCE</scope>
    <source>
        <strain evidence="1">E313</strain>
    </source>
</reference>
<comment type="caution">
    <text evidence="1">The sequence shown here is derived from an EMBL/GenBank/DDBJ whole genome shotgun (WGS) entry which is preliminary data.</text>
</comment>
<dbReference type="RefSeq" id="WP_227475443.1">
    <property type="nucleotide sequence ID" value="NZ_JAFMPT010000001.1"/>
</dbReference>
<gene>
    <name evidence="1" type="ORF">J1C55_00360</name>
</gene>
<proteinExistence type="predicted"/>
<organism evidence="1 2">
    <name type="scientific">Winogradskyella immobilis</name>
    <dbReference type="NCBI Taxonomy" id="2816852"/>
    <lineage>
        <taxon>Bacteria</taxon>
        <taxon>Pseudomonadati</taxon>
        <taxon>Bacteroidota</taxon>
        <taxon>Flavobacteriia</taxon>
        <taxon>Flavobacteriales</taxon>
        <taxon>Flavobacteriaceae</taxon>
        <taxon>Winogradskyella</taxon>
    </lineage>
</organism>
<dbReference type="EMBL" id="JAFMPT010000001">
    <property type="protein sequence ID" value="MCC1483027.1"/>
    <property type="molecule type" value="Genomic_DNA"/>
</dbReference>
<keyword evidence="2" id="KW-1185">Reference proteome</keyword>
<evidence type="ECO:0000313" key="2">
    <source>
        <dbReference type="Proteomes" id="UP000778797"/>
    </source>
</evidence>
<dbReference type="Proteomes" id="UP000778797">
    <property type="component" value="Unassembled WGS sequence"/>
</dbReference>
<evidence type="ECO:0000313" key="1">
    <source>
        <dbReference type="EMBL" id="MCC1483027.1"/>
    </source>
</evidence>
<protein>
    <submittedName>
        <fullName evidence="1">Uncharacterized protein</fullName>
    </submittedName>
</protein>
<sequence>MKTIKKITLITGLILGGFNFIYAQGVTSIDVATEKLRMSADASKRIDAQGSPYVNEAFLPIKIKGQNNIFTGRYNAYNGEMEINLGTKIIALDVKNDYEVIFTQTNKIYKTYYYLTKDGVSKKGFLAVVSENDSFSLLKRENIKYYDTVKATSTYQKDKPAKFKRESDTYFIKKGDNISFMPTKKKELLNAFPKHAKAIKTYLKDNKLSTNKEEDLIKVAQYITSL</sequence>
<name>A0ABS8EL43_9FLAO</name>
<reference evidence="1" key="1">
    <citation type="submission" date="2021-03" db="EMBL/GenBank/DDBJ databases">
        <authorList>
            <person name="Ping X."/>
        </authorList>
    </citation>
    <scope>NUCLEOTIDE SEQUENCE</scope>
    <source>
        <strain evidence="1">E313</strain>
    </source>
</reference>
<accession>A0ABS8EL43</accession>